<gene>
    <name evidence="1" type="ORF">GP644_21115</name>
</gene>
<protein>
    <submittedName>
        <fullName evidence="1">Nucleoside/nucleotide kinase family protein</fullName>
    </submittedName>
</protein>
<comment type="caution">
    <text evidence="1">The sequence shown here is derived from an EMBL/GenBank/DDBJ whole genome shotgun (WGS) entry which is preliminary data.</text>
</comment>
<dbReference type="Proteomes" id="UP000441586">
    <property type="component" value="Unassembled WGS sequence"/>
</dbReference>
<evidence type="ECO:0000313" key="2">
    <source>
        <dbReference type="Proteomes" id="UP000441586"/>
    </source>
</evidence>
<dbReference type="SUPFAM" id="SSF52540">
    <property type="entry name" value="P-loop containing nucleoside triphosphate hydrolases"/>
    <property type="match status" value="1"/>
</dbReference>
<name>A0A6A4R7A9_9RHOB</name>
<organism evidence="1 2">
    <name type="scientific">Parasedimentitalea maritima</name>
    <dbReference type="NCBI Taxonomy" id="2578117"/>
    <lineage>
        <taxon>Bacteria</taxon>
        <taxon>Pseudomonadati</taxon>
        <taxon>Pseudomonadota</taxon>
        <taxon>Alphaproteobacteria</taxon>
        <taxon>Rhodobacterales</taxon>
        <taxon>Paracoccaceae</taxon>
        <taxon>Parasedimentitalea</taxon>
    </lineage>
</organism>
<dbReference type="InterPro" id="IPR027417">
    <property type="entry name" value="P-loop_NTPase"/>
</dbReference>
<keyword evidence="1" id="KW-0418">Kinase</keyword>
<reference evidence="1 2" key="1">
    <citation type="submission" date="2019-12" db="EMBL/GenBank/DDBJ databases">
        <authorList>
            <person name="Zhang Y.-J."/>
        </authorList>
    </citation>
    <scope>NUCLEOTIDE SEQUENCE [LARGE SCALE GENOMIC DNA]</scope>
    <source>
        <strain evidence="1 2">H18S-6</strain>
    </source>
</reference>
<keyword evidence="1" id="KW-0808">Transferase</keyword>
<dbReference type="RefSeq" id="WP_158981474.1">
    <property type="nucleotide sequence ID" value="NZ_WSFO01000016.1"/>
</dbReference>
<sequence length="207" mass="23182">MSSIIPSLEELAAQVLASPRLGVRRLVALTGPPASGKSTQADILANRLNEEGCAAQVLPMDGFHLHNEILVERGLLNRKGAPETFDIQGFLQLITRLHDEPEIYFPTFDRSRDIAIAAAGCVNKTCDTVIVEGNYLLFDRPIWRDLRHHWDLALRMEVPETTLKHRLLGRWLSYGLSPEQARKRAEENDLANARVIEECALPADIII</sequence>
<dbReference type="PANTHER" id="PTHR10285">
    <property type="entry name" value="URIDINE KINASE"/>
    <property type="match status" value="1"/>
</dbReference>
<dbReference type="Gene3D" id="3.40.50.300">
    <property type="entry name" value="P-loop containing nucleotide triphosphate hydrolases"/>
    <property type="match status" value="1"/>
</dbReference>
<accession>A0A6A4R7A9</accession>
<dbReference type="EMBL" id="WSFO01000016">
    <property type="protein sequence ID" value="KAE9626400.1"/>
    <property type="molecule type" value="Genomic_DNA"/>
</dbReference>
<evidence type="ECO:0000313" key="1">
    <source>
        <dbReference type="EMBL" id="KAE9626400.1"/>
    </source>
</evidence>
<dbReference type="AlphaFoldDB" id="A0A6A4R7A9"/>
<dbReference type="GO" id="GO:0016301">
    <property type="term" value="F:kinase activity"/>
    <property type="evidence" value="ECO:0007669"/>
    <property type="project" value="UniProtKB-KW"/>
</dbReference>
<proteinExistence type="predicted"/>